<gene>
    <name evidence="3" type="ORF">AAY42_13635</name>
</gene>
<dbReference type="EMBL" id="LCTZ01000002">
    <property type="protein sequence ID" value="KQC30809.1"/>
    <property type="molecule type" value="Genomic_DNA"/>
</dbReference>
<dbReference type="InterPro" id="IPR025303">
    <property type="entry name" value="PdaC"/>
</dbReference>
<evidence type="ECO:0000313" key="4">
    <source>
        <dbReference type="Proteomes" id="UP000050827"/>
    </source>
</evidence>
<feature type="domain" description="DUF3298" evidence="1">
    <location>
        <begin position="169"/>
        <end position="234"/>
    </location>
</feature>
<dbReference type="InterPro" id="IPR037126">
    <property type="entry name" value="PdaC/RsiV-like_sf"/>
</dbReference>
<accession>A0A0Q1DP65</accession>
<reference evidence="3 4" key="1">
    <citation type="submission" date="2015-04" db="EMBL/GenBank/DDBJ databases">
        <title>Complete genome of flavobacterium.</title>
        <authorList>
            <person name="Kwon Y.M."/>
            <person name="Kim S.-J."/>
        </authorList>
    </citation>
    <scope>NUCLEOTIDE SEQUENCE [LARGE SCALE GENOMIC DNA]</scope>
    <source>
        <strain evidence="3 4">DK169</strain>
    </source>
</reference>
<evidence type="ECO:0000259" key="1">
    <source>
        <dbReference type="Pfam" id="PF11738"/>
    </source>
</evidence>
<dbReference type="Pfam" id="PF13739">
    <property type="entry name" value="PdaC"/>
    <property type="match status" value="1"/>
</dbReference>
<dbReference type="PATRIC" id="fig|1547436.3.peg.2814"/>
<evidence type="ECO:0008006" key="5">
    <source>
        <dbReference type="Google" id="ProtNLM"/>
    </source>
</evidence>
<dbReference type="Proteomes" id="UP000050827">
    <property type="component" value="Unassembled WGS sequence"/>
</dbReference>
<dbReference type="InterPro" id="IPR021729">
    <property type="entry name" value="DUF3298"/>
</dbReference>
<evidence type="ECO:0000259" key="2">
    <source>
        <dbReference type="Pfam" id="PF13739"/>
    </source>
</evidence>
<evidence type="ECO:0000313" key="3">
    <source>
        <dbReference type="EMBL" id="KQC30809.1"/>
    </source>
</evidence>
<dbReference type="AlphaFoldDB" id="A0A0Q1DP65"/>
<dbReference type="STRING" id="346185.AAY42_13635"/>
<dbReference type="RefSeq" id="WP_055396151.1">
    <property type="nucleotide sequence ID" value="NZ_LCTZ01000002.1"/>
</dbReference>
<dbReference type="Gene3D" id="3.30.565.40">
    <property type="entry name" value="Fervidobacterium nodosum Rt17-B1 like"/>
    <property type="match status" value="1"/>
</dbReference>
<dbReference type="PROSITE" id="PS51257">
    <property type="entry name" value="PROKAR_LIPOPROTEIN"/>
    <property type="match status" value="1"/>
</dbReference>
<dbReference type="OrthoDB" id="594879at2"/>
<name>A0A0Q1DP65_9FLAO</name>
<feature type="domain" description="Deacetylase PdaC" evidence="2">
    <location>
        <begin position="37"/>
        <end position="137"/>
    </location>
</feature>
<proteinExistence type="predicted"/>
<dbReference type="Gene3D" id="3.90.640.20">
    <property type="entry name" value="Heat-shock cognate protein, ATPase"/>
    <property type="match status" value="1"/>
</dbReference>
<keyword evidence="4" id="KW-1185">Reference proteome</keyword>
<protein>
    <recommendedName>
        <fullName evidence="5">DUF3298 domain-containing protein</fullName>
    </recommendedName>
</protein>
<comment type="caution">
    <text evidence="3">The sequence shown here is derived from an EMBL/GenBank/DDBJ whole genome shotgun (WGS) entry which is preliminary data.</text>
</comment>
<dbReference type="Pfam" id="PF11738">
    <property type="entry name" value="DUF3298"/>
    <property type="match status" value="1"/>
</dbReference>
<organism evidence="3 4">
    <name type="scientific">Flagellimonas eckloniae</name>
    <dbReference type="NCBI Taxonomy" id="346185"/>
    <lineage>
        <taxon>Bacteria</taxon>
        <taxon>Pseudomonadati</taxon>
        <taxon>Bacteroidota</taxon>
        <taxon>Flavobacteriia</taxon>
        <taxon>Flavobacteriales</taxon>
        <taxon>Flavobacteriaceae</taxon>
        <taxon>Flagellimonas</taxon>
    </lineage>
</organism>
<sequence length="247" mass="28330">MKTPFKVILFLLLTIGCENEDKLTFEPYEIDEGACGNCPQIEISIPKALDKTRLAKTINTTLEEEIIALLSFDEEKEIVSMEDAVYSFTNSYRELINRFPDETIGWEAKVNSEVIYEDKNTISLVFNTYTFTGGAHGYGSTTFLNFDKLKEMEVENWELFTNTEGFEKFAETKFRIQEAIPQDENINTTGFMFDGDVFHLAENIGYTPDGIQLIYNQYEIASYADGPIILTLPYAEANKYLKRKVRL</sequence>